<keyword evidence="2" id="KW-1185">Reference proteome</keyword>
<gene>
    <name evidence="1" type="ORF">APZ42_010755</name>
</gene>
<dbReference type="PANTHER" id="PTHR33194:SF4">
    <property type="entry name" value="CCHC-TYPE DOMAIN-CONTAINING PROTEIN"/>
    <property type="match status" value="1"/>
</dbReference>
<dbReference type="PANTHER" id="PTHR33194">
    <property type="entry name" value="ZINC KNUCKLE DOMAINCONTAINING PROTEIN"/>
    <property type="match status" value="1"/>
</dbReference>
<proteinExistence type="predicted"/>
<sequence>MEAVRKFISPPIFRKNSEEDAHQWIERFEEHSTHNRWVDIGKRNNFEKYFDDAARCWFNCARLPNKWMVNLKRPEDMRLQRLFRRRRQAVKKKKKKKRKRKILKTIREIQETFEQVSATGRNKNEGVKVPYLPRGRKLIF</sequence>
<protein>
    <submittedName>
        <fullName evidence="1">Uncharacterized protein</fullName>
    </submittedName>
</protein>
<dbReference type="AlphaFoldDB" id="A0A162BNE1"/>
<accession>A0A162BNE1</accession>
<evidence type="ECO:0000313" key="2">
    <source>
        <dbReference type="Proteomes" id="UP000076858"/>
    </source>
</evidence>
<dbReference type="EMBL" id="LRGB01028591">
    <property type="protein sequence ID" value="KZR95500.1"/>
    <property type="molecule type" value="Genomic_DNA"/>
</dbReference>
<evidence type="ECO:0000313" key="1">
    <source>
        <dbReference type="EMBL" id="KZR95500.1"/>
    </source>
</evidence>
<dbReference type="Proteomes" id="UP000076858">
    <property type="component" value="Unassembled WGS sequence"/>
</dbReference>
<reference evidence="1 2" key="1">
    <citation type="submission" date="2016-03" db="EMBL/GenBank/DDBJ databases">
        <title>EvidentialGene: Evidence-directed Construction of Genes on Genomes.</title>
        <authorList>
            <person name="Gilbert D.G."/>
            <person name="Choi J.-H."/>
            <person name="Mockaitis K."/>
            <person name="Colbourne J."/>
            <person name="Pfrender M."/>
        </authorList>
    </citation>
    <scope>NUCLEOTIDE SEQUENCE [LARGE SCALE GENOMIC DNA]</scope>
    <source>
        <strain evidence="1 2">Xinb3</strain>
        <tissue evidence="1">Complete organism</tissue>
    </source>
</reference>
<organism evidence="1 2">
    <name type="scientific">Daphnia magna</name>
    <dbReference type="NCBI Taxonomy" id="35525"/>
    <lineage>
        <taxon>Eukaryota</taxon>
        <taxon>Metazoa</taxon>
        <taxon>Ecdysozoa</taxon>
        <taxon>Arthropoda</taxon>
        <taxon>Crustacea</taxon>
        <taxon>Branchiopoda</taxon>
        <taxon>Diplostraca</taxon>
        <taxon>Cladocera</taxon>
        <taxon>Anomopoda</taxon>
        <taxon>Daphniidae</taxon>
        <taxon>Daphnia</taxon>
    </lineage>
</organism>
<comment type="caution">
    <text evidence="1">The sequence shown here is derived from an EMBL/GenBank/DDBJ whole genome shotgun (WGS) entry which is preliminary data.</text>
</comment>
<name>A0A162BNE1_9CRUS</name>